<evidence type="ECO:0000313" key="1">
    <source>
        <dbReference type="EMBL" id="RIW30159.1"/>
    </source>
</evidence>
<dbReference type="Proteomes" id="UP000265801">
    <property type="component" value="Unassembled WGS sequence"/>
</dbReference>
<evidence type="ECO:0008006" key="3">
    <source>
        <dbReference type="Google" id="ProtNLM"/>
    </source>
</evidence>
<comment type="caution">
    <text evidence="1">The sequence shown here is derived from an EMBL/GenBank/DDBJ whole genome shotgun (WGS) entry which is preliminary data.</text>
</comment>
<gene>
    <name evidence="1" type="ORF">D3H55_17080</name>
</gene>
<dbReference type="AlphaFoldDB" id="A0A3A1QUN8"/>
<proteinExistence type="predicted"/>
<dbReference type="RefSeq" id="WP_119548536.1">
    <property type="nucleotide sequence ID" value="NZ_QXIR01000027.1"/>
</dbReference>
<accession>A0A3A1QUN8</accession>
<dbReference type="OrthoDB" id="2455488at2"/>
<name>A0A3A1QUN8_9BACI</name>
<reference evidence="1 2" key="1">
    <citation type="submission" date="2018-09" db="EMBL/GenBank/DDBJ databases">
        <title>Bacillus saliacetes sp. nov., isolated from Thai shrimp paste (Ka-pi).</title>
        <authorList>
            <person name="Daroonpunt R."/>
            <person name="Tanasupawat S."/>
            <person name="Yiamsombut S."/>
        </authorList>
    </citation>
    <scope>NUCLEOTIDE SEQUENCE [LARGE SCALE GENOMIC DNA]</scope>
    <source>
        <strain evidence="1 2">SKP7-4</strain>
    </source>
</reference>
<dbReference type="EMBL" id="QXIR01000027">
    <property type="protein sequence ID" value="RIW30159.1"/>
    <property type="molecule type" value="Genomic_DNA"/>
</dbReference>
<keyword evidence="2" id="KW-1185">Reference proteome</keyword>
<protein>
    <recommendedName>
        <fullName evidence="3">Abortive phage infection protein</fullName>
    </recommendedName>
</protein>
<organism evidence="1 2">
    <name type="scientific">Bacillus salacetis</name>
    <dbReference type="NCBI Taxonomy" id="2315464"/>
    <lineage>
        <taxon>Bacteria</taxon>
        <taxon>Bacillati</taxon>
        <taxon>Bacillota</taxon>
        <taxon>Bacilli</taxon>
        <taxon>Bacillales</taxon>
        <taxon>Bacillaceae</taxon>
        <taxon>Bacillus</taxon>
    </lineage>
</organism>
<sequence>MGDQEVLAILDELRSGGIEEYRVQKTDFLHFRKHLIAQEDFKHFRGIAQQGGDIIYTYMEKPRS</sequence>
<evidence type="ECO:0000313" key="2">
    <source>
        <dbReference type="Proteomes" id="UP000265801"/>
    </source>
</evidence>